<proteinExistence type="inferred from homology"/>
<dbReference type="GO" id="GO:0005886">
    <property type="term" value="C:plasma membrane"/>
    <property type="evidence" value="ECO:0007669"/>
    <property type="project" value="UniProtKB-SubCell"/>
</dbReference>
<dbReference type="InterPro" id="IPR036259">
    <property type="entry name" value="MFS_trans_sf"/>
</dbReference>
<dbReference type="EMBL" id="BMIB01000001">
    <property type="protein sequence ID" value="GGH57490.1"/>
    <property type="molecule type" value="Genomic_DNA"/>
</dbReference>
<dbReference type="SUPFAM" id="SSF103473">
    <property type="entry name" value="MFS general substrate transporter"/>
    <property type="match status" value="1"/>
</dbReference>
<evidence type="ECO:0000313" key="13">
    <source>
        <dbReference type="Proteomes" id="UP000627292"/>
    </source>
</evidence>
<evidence type="ECO:0000313" key="12">
    <source>
        <dbReference type="EMBL" id="GGH57490.1"/>
    </source>
</evidence>
<evidence type="ECO:0000256" key="5">
    <source>
        <dbReference type="ARBA" id="ARBA00022475"/>
    </source>
</evidence>
<protein>
    <submittedName>
        <fullName evidence="12">L-fucose:H+ symporter permease</fullName>
    </submittedName>
</protein>
<evidence type="ECO:0000256" key="6">
    <source>
        <dbReference type="ARBA" id="ARBA00022519"/>
    </source>
</evidence>
<comment type="caution">
    <text evidence="12">The sequence shown here is derived from an EMBL/GenBank/DDBJ whole genome shotgun (WGS) entry which is preliminary data.</text>
</comment>
<sequence>MNNKKNQYLFPLILITSLFFLWGIAHKFNPILIPHLKRACQLNDFQSSLIDSAFFIAYFLIAIPASRIMQKIGYKGGIIIGLLLFASGAFLFYPAAAWRSYSFFLFALFVIASGLTFLETAANPYVNELGDPAGATTRINFAQSFNGLAQFVAPFLGGLFILTGNHLTDAQMKAMPPAELDAYLTREASTVQVPYLIIGFVVLLVAILLWRTKLPEINEEADADLEVKGSILKEKNLVFSVVAQFFYVGAEVGVSSFFIRYAGYTNGIEEKAAAHLLAGALVGFMAGRFIGTFLMSYVKPYVLLAIYSVANVALLIVAFTVGGKMGLYALMGVQFFMSIMFPTIFSLGIRGLGNKRKQGASLIIMAIVGGAVIPAVMAQVSDANNGNIQLAYSIPVISFIVILLFALSQAKIKTADEGKVQMAH</sequence>
<dbReference type="InterPro" id="IPR011701">
    <property type="entry name" value="MFS"/>
</dbReference>
<dbReference type="Proteomes" id="UP000627292">
    <property type="component" value="Unassembled WGS sequence"/>
</dbReference>
<keyword evidence="10 11" id="KW-0472">Membrane</keyword>
<keyword evidence="5" id="KW-1003">Cell membrane</keyword>
<keyword evidence="6" id="KW-0997">Cell inner membrane</keyword>
<feature type="transmembrane region" description="Helical" evidence="11">
    <location>
        <begin position="101"/>
        <end position="118"/>
    </location>
</feature>
<feature type="transmembrane region" description="Helical" evidence="11">
    <location>
        <begin position="273"/>
        <end position="294"/>
    </location>
</feature>
<keyword evidence="9 11" id="KW-1133">Transmembrane helix</keyword>
<accession>A0A917IKX2</accession>
<dbReference type="AlphaFoldDB" id="A0A917IKX2"/>
<name>A0A917IKX2_9BACT</name>
<feature type="transmembrane region" description="Helical" evidence="11">
    <location>
        <begin position="193"/>
        <end position="210"/>
    </location>
</feature>
<comment type="function">
    <text evidence="1">Intake of glucose and galactose.</text>
</comment>
<evidence type="ECO:0000256" key="1">
    <source>
        <dbReference type="ARBA" id="ARBA00003321"/>
    </source>
</evidence>
<dbReference type="Pfam" id="PF07690">
    <property type="entry name" value="MFS_1"/>
    <property type="match status" value="1"/>
</dbReference>
<dbReference type="GO" id="GO:0055056">
    <property type="term" value="F:D-glucose transmembrane transporter activity"/>
    <property type="evidence" value="ECO:0007669"/>
    <property type="project" value="InterPro"/>
</dbReference>
<feature type="transmembrane region" description="Helical" evidence="11">
    <location>
        <begin position="7"/>
        <end position="25"/>
    </location>
</feature>
<dbReference type="NCBIfam" id="TIGR00885">
    <property type="entry name" value="fucP"/>
    <property type="match status" value="1"/>
</dbReference>
<reference evidence="12" key="2">
    <citation type="submission" date="2020-09" db="EMBL/GenBank/DDBJ databases">
        <authorList>
            <person name="Sun Q."/>
            <person name="Zhou Y."/>
        </authorList>
    </citation>
    <scope>NUCLEOTIDE SEQUENCE</scope>
    <source>
        <strain evidence="12">CGMCC 1.15290</strain>
    </source>
</reference>
<dbReference type="Gene3D" id="1.20.1250.20">
    <property type="entry name" value="MFS general substrate transporter like domains"/>
    <property type="match status" value="2"/>
</dbReference>
<dbReference type="InterPro" id="IPR005964">
    <property type="entry name" value="Glc/Gal_transptr_bac"/>
</dbReference>
<dbReference type="GO" id="GO:0005354">
    <property type="term" value="F:galactose transmembrane transporter activity"/>
    <property type="evidence" value="ECO:0007669"/>
    <property type="project" value="InterPro"/>
</dbReference>
<dbReference type="RefSeq" id="WP_188949860.1">
    <property type="nucleotide sequence ID" value="NZ_BMIB01000001.1"/>
</dbReference>
<evidence type="ECO:0000256" key="3">
    <source>
        <dbReference type="ARBA" id="ARBA00009120"/>
    </source>
</evidence>
<dbReference type="NCBIfam" id="TIGR01272">
    <property type="entry name" value="gluP"/>
    <property type="match status" value="1"/>
</dbReference>
<keyword evidence="8 11" id="KW-0812">Transmembrane</keyword>
<reference evidence="12" key="1">
    <citation type="journal article" date="2014" name="Int. J. Syst. Evol. Microbiol.">
        <title>Complete genome sequence of Corynebacterium casei LMG S-19264T (=DSM 44701T), isolated from a smear-ripened cheese.</title>
        <authorList>
            <consortium name="US DOE Joint Genome Institute (JGI-PGF)"/>
            <person name="Walter F."/>
            <person name="Albersmeier A."/>
            <person name="Kalinowski J."/>
            <person name="Ruckert C."/>
        </authorList>
    </citation>
    <scope>NUCLEOTIDE SEQUENCE</scope>
    <source>
        <strain evidence="12">CGMCC 1.15290</strain>
    </source>
</reference>
<dbReference type="CDD" id="cd17394">
    <property type="entry name" value="MFS_FucP_like"/>
    <property type="match status" value="1"/>
</dbReference>
<keyword evidence="4" id="KW-0813">Transport</keyword>
<comment type="subcellular location">
    <subcellularLocation>
        <location evidence="2">Cell inner membrane</location>
        <topology evidence="2">Multi-pass membrane protein</topology>
    </subcellularLocation>
</comment>
<evidence type="ECO:0000256" key="8">
    <source>
        <dbReference type="ARBA" id="ARBA00022692"/>
    </source>
</evidence>
<dbReference type="InterPro" id="IPR005275">
    <property type="entry name" value="Lfuc_symporter_FucP"/>
</dbReference>
<organism evidence="12 13">
    <name type="scientific">Filimonas zeae</name>
    <dbReference type="NCBI Taxonomy" id="1737353"/>
    <lineage>
        <taxon>Bacteria</taxon>
        <taxon>Pseudomonadati</taxon>
        <taxon>Bacteroidota</taxon>
        <taxon>Chitinophagia</taxon>
        <taxon>Chitinophagales</taxon>
        <taxon>Chitinophagaceae</taxon>
        <taxon>Filimonas</taxon>
    </lineage>
</organism>
<dbReference type="GO" id="GO:1904659">
    <property type="term" value="P:D-glucose transmembrane transport"/>
    <property type="evidence" value="ECO:0007669"/>
    <property type="project" value="InterPro"/>
</dbReference>
<gene>
    <name evidence="12" type="primary">fucP</name>
    <name evidence="12" type="ORF">GCM10011379_02230</name>
</gene>
<dbReference type="GO" id="GO:0015535">
    <property type="term" value="F:fucose:proton symporter activity"/>
    <property type="evidence" value="ECO:0007669"/>
    <property type="project" value="InterPro"/>
</dbReference>
<keyword evidence="13" id="KW-1185">Reference proteome</keyword>
<evidence type="ECO:0000256" key="10">
    <source>
        <dbReference type="ARBA" id="ARBA00023136"/>
    </source>
</evidence>
<feature type="transmembrane region" description="Helical" evidence="11">
    <location>
        <begin position="301"/>
        <end position="321"/>
    </location>
</feature>
<dbReference type="PANTHER" id="PTHR43702">
    <property type="entry name" value="L-FUCOSE-PROTON SYMPORTER"/>
    <property type="match status" value="1"/>
</dbReference>
<feature type="transmembrane region" description="Helical" evidence="11">
    <location>
        <begin position="45"/>
        <end position="65"/>
    </location>
</feature>
<evidence type="ECO:0000256" key="4">
    <source>
        <dbReference type="ARBA" id="ARBA00022448"/>
    </source>
</evidence>
<feature type="transmembrane region" description="Helical" evidence="11">
    <location>
        <begin position="327"/>
        <end position="347"/>
    </location>
</feature>
<evidence type="ECO:0000256" key="9">
    <source>
        <dbReference type="ARBA" id="ARBA00022989"/>
    </source>
</evidence>
<feature type="transmembrane region" description="Helical" evidence="11">
    <location>
        <begin position="359"/>
        <end position="378"/>
    </location>
</feature>
<feature type="transmembrane region" description="Helical" evidence="11">
    <location>
        <begin position="237"/>
        <end position="261"/>
    </location>
</feature>
<comment type="similarity">
    <text evidence="3">Belongs to the major facilitator superfamily. FHS transporter (TC 2.A.1.7) family.</text>
</comment>
<keyword evidence="7" id="KW-0762">Sugar transport</keyword>
<dbReference type="InterPro" id="IPR050375">
    <property type="entry name" value="MFS_TsgA-like"/>
</dbReference>
<evidence type="ECO:0000256" key="11">
    <source>
        <dbReference type="SAM" id="Phobius"/>
    </source>
</evidence>
<evidence type="ECO:0000256" key="7">
    <source>
        <dbReference type="ARBA" id="ARBA00022597"/>
    </source>
</evidence>
<feature type="transmembrane region" description="Helical" evidence="11">
    <location>
        <begin position="77"/>
        <end position="95"/>
    </location>
</feature>
<feature type="transmembrane region" description="Helical" evidence="11">
    <location>
        <begin position="148"/>
        <end position="167"/>
    </location>
</feature>
<dbReference type="PANTHER" id="PTHR43702:SF3">
    <property type="entry name" value="PROTEIN TSGA"/>
    <property type="match status" value="1"/>
</dbReference>
<evidence type="ECO:0000256" key="2">
    <source>
        <dbReference type="ARBA" id="ARBA00004429"/>
    </source>
</evidence>
<feature type="transmembrane region" description="Helical" evidence="11">
    <location>
        <begin position="390"/>
        <end position="407"/>
    </location>
</feature>